<feature type="transmembrane region" description="Helical" evidence="1">
    <location>
        <begin position="104"/>
        <end position="125"/>
    </location>
</feature>
<dbReference type="Proteomes" id="UP000789423">
    <property type="component" value="Unassembled WGS sequence"/>
</dbReference>
<keyword evidence="1" id="KW-0472">Membrane</keyword>
<keyword evidence="1" id="KW-1133">Transmembrane helix</keyword>
<gene>
    <name evidence="2" type="ORF">BACCIP111899_02282</name>
</gene>
<evidence type="ECO:0008006" key="4">
    <source>
        <dbReference type="Google" id="ProtNLM"/>
    </source>
</evidence>
<dbReference type="RefSeq" id="WP_230575190.1">
    <property type="nucleotide sequence ID" value="NZ_CAKJTI010000009.1"/>
</dbReference>
<evidence type="ECO:0000313" key="2">
    <source>
        <dbReference type="EMBL" id="CAG9613087.1"/>
    </source>
</evidence>
<feature type="transmembrane region" description="Helical" evidence="1">
    <location>
        <begin position="131"/>
        <end position="152"/>
    </location>
</feature>
<evidence type="ECO:0000313" key="3">
    <source>
        <dbReference type="Proteomes" id="UP000789423"/>
    </source>
</evidence>
<feature type="transmembrane region" description="Helical" evidence="1">
    <location>
        <begin position="5"/>
        <end position="23"/>
    </location>
</feature>
<protein>
    <recommendedName>
        <fullName evidence="4">DUF2178 domain-containing protein</fullName>
    </recommendedName>
</protein>
<keyword evidence="3" id="KW-1185">Reference proteome</keyword>
<name>A0ABM8YBG3_9BACI</name>
<evidence type="ECO:0000256" key="1">
    <source>
        <dbReference type="SAM" id="Phobius"/>
    </source>
</evidence>
<feature type="transmembrane region" description="Helical" evidence="1">
    <location>
        <begin position="43"/>
        <end position="66"/>
    </location>
</feature>
<dbReference type="EMBL" id="CAKJTI010000009">
    <property type="protein sequence ID" value="CAG9613087.1"/>
    <property type="molecule type" value="Genomic_DNA"/>
</dbReference>
<proteinExistence type="predicted"/>
<comment type="caution">
    <text evidence="2">The sequence shown here is derived from an EMBL/GenBank/DDBJ whole genome shotgun (WGS) entry which is preliminary data.</text>
</comment>
<reference evidence="2 3" key="1">
    <citation type="submission" date="2021-10" db="EMBL/GenBank/DDBJ databases">
        <authorList>
            <person name="Criscuolo A."/>
        </authorList>
    </citation>
    <scope>NUCLEOTIDE SEQUENCE [LARGE SCALE GENOMIC DNA]</scope>
    <source>
        <strain evidence="3">CIP 111899</strain>
    </source>
</reference>
<organism evidence="2 3">
    <name type="scientific">Bacillus rhizoplanae</name>
    <dbReference type="NCBI Taxonomy" id="2880966"/>
    <lineage>
        <taxon>Bacteria</taxon>
        <taxon>Bacillati</taxon>
        <taxon>Bacillota</taxon>
        <taxon>Bacilli</taxon>
        <taxon>Bacillales</taxon>
        <taxon>Bacillaceae</taxon>
        <taxon>Bacillus</taxon>
    </lineage>
</organism>
<accession>A0ABM8YBG3</accession>
<keyword evidence="1" id="KW-0812">Transmembrane</keyword>
<sequence length="157" mass="18320">MNRIGLSYVINIFILAIAGWTFVEYFHVITDLANIVRTEKQTWTVTMNIMPITLLLIVGIGVFIGYKVQKKKYKKLSFWTFPLLFPSEDEREEILTAKACRTTFLSLWFIMPFAAVSLIVYPLLNVDIPEYPLYVLFVTLLIQMTVFHISLYRNKIV</sequence>